<dbReference type="EMBL" id="JARFYM010000006">
    <property type="protein sequence ID" value="MDL2399445.1"/>
    <property type="molecule type" value="Genomic_DNA"/>
</dbReference>
<dbReference type="Proteomes" id="UP001172645">
    <property type="component" value="Unassembled WGS sequence"/>
</dbReference>
<sequence length="43" mass="4703">MAYTISNLSTPTSRKSLLSRDNSRFPDFSQKITAADIATGALR</sequence>
<name>A0ABT7JSX6_9HYPH</name>
<comment type="caution">
    <text evidence="2">The sequence shown here is derived from an EMBL/GenBank/DDBJ whole genome shotgun (WGS) entry which is preliminary data.</text>
</comment>
<evidence type="ECO:0000313" key="2">
    <source>
        <dbReference type="EMBL" id="MDL2399445.1"/>
    </source>
</evidence>
<evidence type="ECO:0000256" key="1">
    <source>
        <dbReference type="SAM" id="MobiDB-lite"/>
    </source>
</evidence>
<feature type="region of interest" description="Disordered" evidence="1">
    <location>
        <begin position="1"/>
        <end position="23"/>
    </location>
</feature>
<reference evidence="2" key="1">
    <citation type="submission" date="2023-06" db="EMBL/GenBank/DDBJ databases">
        <title>Phylogenetic Diversity of Rhizobium strains.</title>
        <authorList>
            <person name="Moura F.T."/>
            <person name="Helene L.C.F."/>
            <person name="Hungria M."/>
        </authorList>
    </citation>
    <scope>NUCLEOTIDE SEQUENCE</scope>
    <source>
        <strain evidence="2">CCGE526</strain>
    </source>
</reference>
<protein>
    <submittedName>
        <fullName evidence="2">Uncharacterized protein</fullName>
    </submittedName>
</protein>
<organism evidence="2 3">
    <name type="scientific">Rhizobium mayense</name>
    <dbReference type="NCBI Taxonomy" id="1312184"/>
    <lineage>
        <taxon>Bacteria</taxon>
        <taxon>Pseudomonadati</taxon>
        <taxon>Pseudomonadota</taxon>
        <taxon>Alphaproteobacteria</taxon>
        <taxon>Hyphomicrobiales</taxon>
        <taxon>Rhizobiaceae</taxon>
        <taxon>Rhizobium/Agrobacterium group</taxon>
        <taxon>Rhizobium</taxon>
    </lineage>
</organism>
<evidence type="ECO:0000313" key="3">
    <source>
        <dbReference type="Proteomes" id="UP001172645"/>
    </source>
</evidence>
<feature type="compositionally biased region" description="Polar residues" evidence="1">
    <location>
        <begin position="1"/>
        <end position="20"/>
    </location>
</feature>
<accession>A0ABT7JSX6</accession>
<dbReference type="RefSeq" id="WP_285868405.1">
    <property type="nucleotide sequence ID" value="NZ_JARFYM010000006.1"/>
</dbReference>
<keyword evidence="3" id="KW-1185">Reference proteome</keyword>
<gene>
    <name evidence="2" type="ORF">PY649_11110</name>
</gene>
<proteinExistence type="predicted"/>